<evidence type="ECO:0000313" key="2">
    <source>
        <dbReference type="Proteomes" id="UP000655044"/>
    </source>
</evidence>
<organism evidence="1 2">
    <name type="scientific">Planobispora rosea</name>
    <dbReference type="NCBI Taxonomy" id="35762"/>
    <lineage>
        <taxon>Bacteria</taxon>
        <taxon>Bacillati</taxon>
        <taxon>Actinomycetota</taxon>
        <taxon>Actinomycetes</taxon>
        <taxon>Streptosporangiales</taxon>
        <taxon>Streptosporangiaceae</taxon>
        <taxon>Planobispora</taxon>
    </lineage>
</organism>
<protein>
    <submittedName>
        <fullName evidence="1">Uncharacterized protein</fullName>
    </submittedName>
</protein>
<name>A0A8J3S658_PLARO</name>
<dbReference type="AlphaFoldDB" id="A0A8J3S658"/>
<evidence type="ECO:0000313" key="1">
    <source>
        <dbReference type="EMBL" id="GIH87968.1"/>
    </source>
</evidence>
<dbReference type="Proteomes" id="UP000655044">
    <property type="component" value="Unassembled WGS sequence"/>
</dbReference>
<sequence length="87" mass="9765">MHIEQISEPRLRSSTNPLLGIADRLAWTALQFAREGIDPDSERAAEWLASSALRNASWRKDLIASWRRWQSGLPLSPAVPDQDDPAT</sequence>
<dbReference type="EMBL" id="BOOI01000070">
    <property type="protein sequence ID" value="GIH87968.1"/>
    <property type="molecule type" value="Genomic_DNA"/>
</dbReference>
<proteinExistence type="predicted"/>
<comment type="caution">
    <text evidence="1">The sequence shown here is derived from an EMBL/GenBank/DDBJ whole genome shotgun (WGS) entry which is preliminary data.</text>
</comment>
<gene>
    <name evidence="1" type="ORF">Pro02_63760</name>
</gene>
<reference evidence="1" key="1">
    <citation type="submission" date="2021-01" db="EMBL/GenBank/DDBJ databases">
        <title>Whole genome shotgun sequence of Planobispora rosea NBRC 15558.</title>
        <authorList>
            <person name="Komaki H."/>
            <person name="Tamura T."/>
        </authorList>
    </citation>
    <scope>NUCLEOTIDE SEQUENCE</scope>
    <source>
        <strain evidence="1">NBRC 15558</strain>
    </source>
</reference>
<accession>A0A8J3S658</accession>
<dbReference type="RefSeq" id="WP_189243665.1">
    <property type="nucleotide sequence ID" value="NZ_BMQP01000047.1"/>
</dbReference>
<keyword evidence="2" id="KW-1185">Reference proteome</keyword>